<dbReference type="Gene3D" id="2.150.10.10">
    <property type="entry name" value="Serralysin-like metalloprotease, C-terminal"/>
    <property type="match status" value="1"/>
</dbReference>
<evidence type="ECO:0008006" key="4">
    <source>
        <dbReference type="Google" id="ProtNLM"/>
    </source>
</evidence>
<dbReference type="RefSeq" id="WP_274689109.1">
    <property type="nucleotide sequence ID" value="NZ_JAPMOU010000014.1"/>
</dbReference>
<dbReference type="Gene3D" id="2.60.120.260">
    <property type="entry name" value="Galactose-binding domain-like"/>
    <property type="match status" value="1"/>
</dbReference>
<organism evidence="2 3">
    <name type="scientific">Spartinivicinus poritis</name>
    <dbReference type="NCBI Taxonomy" id="2994640"/>
    <lineage>
        <taxon>Bacteria</taxon>
        <taxon>Pseudomonadati</taxon>
        <taxon>Pseudomonadota</taxon>
        <taxon>Gammaproteobacteria</taxon>
        <taxon>Oceanospirillales</taxon>
        <taxon>Zooshikellaceae</taxon>
        <taxon>Spartinivicinus</taxon>
    </lineage>
</organism>
<evidence type="ECO:0000313" key="2">
    <source>
        <dbReference type="EMBL" id="MDE1462756.1"/>
    </source>
</evidence>
<feature type="region of interest" description="Disordered" evidence="1">
    <location>
        <begin position="92"/>
        <end position="111"/>
    </location>
</feature>
<evidence type="ECO:0000313" key="3">
    <source>
        <dbReference type="Proteomes" id="UP001528823"/>
    </source>
</evidence>
<feature type="region of interest" description="Disordered" evidence="1">
    <location>
        <begin position="162"/>
        <end position="220"/>
    </location>
</feature>
<proteinExistence type="predicted"/>
<dbReference type="Proteomes" id="UP001528823">
    <property type="component" value="Unassembled WGS sequence"/>
</dbReference>
<reference evidence="2 3" key="1">
    <citation type="submission" date="2022-11" db="EMBL/GenBank/DDBJ databases">
        <title>Spartinivicinus poritis sp. nov., isolated from scleractinian coral Porites lutea.</title>
        <authorList>
            <person name="Zhang G."/>
            <person name="Cai L."/>
            <person name="Wei Q."/>
        </authorList>
    </citation>
    <scope>NUCLEOTIDE SEQUENCE [LARGE SCALE GENOMIC DNA]</scope>
    <source>
        <strain evidence="2 3">A2-2</strain>
    </source>
</reference>
<comment type="caution">
    <text evidence="2">The sequence shown here is derived from an EMBL/GenBank/DDBJ whole genome shotgun (WGS) entry which is preliminary data.</text>
</comment>
<sequence>MKEQAVAKPTYQEANTSQLLVSNESISLQTVDQTIKQAESTSNDVNYETKRSLPASSENNAILDSTQLDIEKLQEALLAGQDPTAVGEATAAGIPASSGPGEGNEGSSVIPVVNRDGHETISDSGFETEGLVYDLISVLSDKEPELTGLGAIDGDNSISIPPFSFTPSLTPNPGLGQSTSDTTGPVVSEPSPEPSVEPEQPTTGSGPTPQPQQPEPTFTAPTISLSSVVGKSMFFTNFDIEGFKPVMGTFVDSLDGWLPKSGEKIEAWREYEEGEIPNLYGFGRYSAHSGANFIELNSAQPANGPYPAFANFADVTSATEINRVVNTQEGGIYEFSFYYSARPFFNESVTEIEVLWNNEVIETIALDGTHLKDTNWQLFKYTMIGDGEPATVTIRHTGDPSVQGRGAFLDDLQITEITGGGVVAGYENKEIGLPDFAIEYANASDKDDVQVWLRGLPQGAILSDGVQQLEVSDSEIDITDWNHQSMTIKLANDFVSNHSDANKVDIDLTIDIVKKTDQTSVTQQALRVVVLEENHYETAVDNYLIAGSGQDIFIFGQDDQSTSNIPEVDVIVGFDVAEDVLNINDLLIDSTQSLDQYLDFNFNVTDTEISISPAANDDVKQKIVLKDVMLNEVYDTTNEIEIISQLFSNQPDTLIA</sequence>
<keyword evidence="3" id="KW-1185">Reference proteome</keyword>
<feature type="region of interest" description="Disordered" evidence="1">
    <location>
        <begin position="37"/>
        <end position="58"/>
    </location>
</feature>
<dbReference type="InterPro" id="IPR011049">
    <property type="entry name" value="Serralysin-like_metalloprot_C"/>
</dbReference>
<name>A0ABT5U8Q3_9GAMM</name>
<dbReference type="SUPFAM" id="SSF51120">
    <property type="entry name" value="beta-Roll"/>
    <property type="match status" value="1"/>
</dbReference>
<gene>
    <name evidence="2" type="ORF">ORQ98_12335</name>
</gene>
<accession>A0ABT5U8Q3</accession>
<feature type="compositionally biased region" description="Low complexity" evidence="1">
    <location>
        <begin position="197"/>
        <end position="207"/>
    </location>
</feature>
<evidence type="ECO:0000256" key="1">
    <source>
        <dbReference type="SAM" id="MobiDB-lite"/>
    </source>
</evidence>
<protein>
    <recommendedName>
        <fullName evidence="4">PA14 domain-containing protein</fullName>
    </recommendedName>
</protein>
<feature type="compositionally biased region" description="Low complexity" evidence="1">
    <location>
        <begin position="162"/>
        <end position="173"/>
    </location>
</feature>
<feature type="compositionally biased region" description="Polar residues" evidence="1">
    <location>
        <begin position="37"/>
        <end position="46"/>
    </location>
</feature>
<dbReference type="EMBL" id="JAPMOU010000014">
    <property type="protein sequence ID" value="MDE1462756.1"/>
    <property type="molecule type" value="Genomic_DNA"/>
</dbReference>